<gene>
    <name evidence="1" type="ORF">BpHYR1_010285</name>
</gene>
<protein>
    <submittedName>
        <fullName evidence="1">Uncharacterized protein</fullName>
    </submittedName>
</protein>
<name>A0A3M7S2L1_BRAPC</name>
<proteinExistence type="predicted"/>
<keyword evidence="2" id="KW-1185">Reference proteome</keyword>
<dbReference type="AlphaFoldDB" id="A0A3M7S2L1"/>
<organism evidence="1 2">
    <name type="scientific">Brachionus plicatilis</name>
    <name type="common">Marine rotifer</name>
    <name type="synonym">Brachionus muelleri</name>
    <dbReference type="NCBI Taxonomy" id="10195"/>
    <lineage>
        <taxon>Eukaryota</taxon>
        <taxon>Metazoa</taxon>
        <taxon>Spiralia</taxon>
        <taxon>Gnathifera</taxon>
        <taxon>Rotifera</taxon>
        <taxon>Eurotatoria</taxon>
        <taxon>Monogononta</taxon>
        <taxon>Pseudotrocha</taxon>
        <taxon>Ploima</taxon>
        <taxon>Brachionidae</taxon>
        <taxon>Brachionus</taxon>
    </lineage>
</organism>
<comment type="caution">
    <text evidence="1">The sequence shown here is derived from an EMBL/GenBank/DDBJ whole genome shotgun (WGS) entry which is preliminary data.</text>
</comment>
<dbReference type="EMBL" id="REGN01002140">
    <property type="protein sequence ID" value="RNA30002.1"/>
    <property type="molecule type" value="Genomic_DNA"/>
</dbReference>
<reference evidence="1 2" key="1">
    <citation type="journal article" date="2018" name="Sci. Rep.">
        <title>Genomic signatures of local adaptation to the degree of environmental predictability in rotifers.</title>
        <authorList>
            <person name="Franch-Gras L."/>
            <person name="Hahn C."/>
            <person name="Garcia-Roger E.M."/>
            <person name="Carmona M.J."/>
            <person name="Serra M."/>
            <person name="Gomez A."/>
        </authorList>
    </citation>
    <scope>NUCLEOTIDE SEQUENCE [LARGE SCALE GENOMIC DNA]</scope>
    <source>
        <strain evidence="1">HYR1</strain>
    </source>
</reference>
<evidence type="ECO:0000313" key="1">
    <source>
        <dbReference type="EMBL" id="RNA30002.1"/>
    </source>
</evidence>
<sequence>MCFMRERVRERANYICRFFKYSLLNESITWVSKPIRFFQSKTERSCLCTNEQNSKIKILMMVDQFNYIKNKGMDEFIDCFNNLNIEHGFFTLSQKNKFGMTD</sequence>
<evidence type="ECO:0000313" key="2">
    <source>
        <dbReference type="Proteomes" id="UP000276133"/>
    </source>
</evidence>
<accession>A0A3M7S2L1</accession>
<dbReference type="Proteomes" id="UP000276133">
    <property type="component" value="Unassembled WGS sequence"/>
</dbReference>